<dbReference type="InterPro" id="IPR036465">
    <property type="entry name" value="vWFA_dom_sf"/>
</dbReference>
<proteinExistence type="predicted"/>
<dbReference type="SMART" id="SM00327">
    <property type="entry name" value="VWA"/>
    <property type="match status" value="1"/>
</dbReference>
<dbReference type="RefSeq" id="WP_133642475.1">
    <property type="nucleotide sequence ID" value="NZ_JBFIMA010000197.1"/>
</dbReference>
<comment type="caution">
    <text evidence="2">The sequence shown here is derived from an EMBL/GenBank/DDBJ whole genome shotgun (WGS) entry which is preliminary data.</text>
</comment>
<dbReference type="Proteomes" id="UP000295468">
    <property type="component" value="Unassembled WGS sequence"/>
</dbReference>
<keyword evidence="3" id="KW-1185">Reference proteome</keyword>
<reference evidence="2 3" key="1">
    <citation type="submission" date="2019-03" db="EMBL/GenBank/DDBJ databases">
        <title>Genomic Encyclopedia of Archaeal and Bacterial Type Strains, Phase II (KMG-II): from individual species to whole genera.</title>
        <authorList>
            <person name="Goeker M."/>
        </authorList>
    </citation>
    <scope>NUCLEOTIDE SEQUENCE [LARGE SCALE GENOMIC DNA]</scope>
    <source>
        <strain evidence="2 3">DSM 18435</strain>
    </source>
</reference>
<dbReference type="EMBL" id="SNYI01000001">
    <property type="protein sequence ID" value="TDQ32407.1"/>
    <property type="molecule type" value="Genomic_DNA"/>
</dbReference>
<evidence type="ECO:0000259" key="1">
    <source>
        <dbReference type="SMART" id="SM00327"/>
    </source>
</evidence>
<dbReference type="AlphaFoldDB" id="A0A4R6TQ51"/>
<dbReference type="PANTHER" id="PTHR33608">
    <property type="entry name" value="BLL2464 PROTEIN"/>
    <property type="match status" value="1"/>
</dbReference>
<protein>
    <submittedName>
        <fullName evidence="2">Uncharacterized protein DUF58</fullName>
    </submittedName>
</protein>
<dbReference type="Pfam" id="PF01882">
    <property type="entry name" value="DUF58"/>
    <property type="match status" value="1"/>
</dbReference>
<organism evidence="2 3">
    <name type="scientific">Zeaxanthinibacter enoshimensis</name>
    <dbReference type="NCBI Taxonomy" id="392009"/>
    <lineage>
        <taxon>Bacteria</taxon>
        <taxon>Pseudomonadati</taxon>
        <taxon>Bacteroidota</taxon>
        <taxon>Flavobacteriia</taxon>
        <taxon>Flavobacteriales</taxon>
        <taxon>Flavobacteriaceae</taxon>
        <taxon>Zeaxanthinibacter</taxon>
    </lineage>
</organism>
<gene>
    <name evidence="2" type="ORF">CLV82_0234</name>
</gene>
<feature type="domain" description="VWFA" evidence="1">
    <location>
        <begin position="79"/>
        <end position="256"/>
    </location>
</feature>
<evidence type="ECO:0000313" key="3">
    <source>
        <dbReference type="Proteomes" id="UP000295468"/>
    </source>
</evidence>
<dbReference type="Gene3D" id="3.40.50.410">
    <property type="entry name" value="von Willebrand factor, type A domain"/>
    <property type="match status" value="1"/>
</dbReference>
<dbReference type="InterPro" id="IPR002035">
    <property type="entry name" value="VWF_A"/>
</dbReference>
<dbReference type="SUPFAM" id="SSF53300">
    <property type="entry name" value="vWA-like"/>
    <property type="match status" value="1"/>
</dbReference>
<name>A0A4R6TQ51_9FLAO</name>
<accession>A0A4R6TQ51</accession>
<sequence>MDLSKELHKAALIPNLELLARQIVEGYISGIHKSPFHGFSAEFAEHAIYNTGESTKHIDWKLFARTDKLYTKKYEEETNLRCHMILDNSASMYYPEMVAPVLENLNKMGFAALAIAALMELLKKQRDAVGLSVFSDNYHYYAPDKGSERHRQMLLDKLGEMVNAPKPGKQTEIYTYLHQIAEKIKRRSLVFLFTDLWQTGQDDEKLFEALRHLKYNRHEVVVFHLLDRDTEVSFNFGSGPKRFLDVETGEYIDLYSDNVKEAYERKVNEFFQHIKLQCARYRIKYVEIDVGESFAKVLNTFMIERQQFG</sequence>
<dbReference type="OrthoDB" id="9776116at2"/>
<evidence type="ECO:0000313" key="2">
    <source>
        <dbReference type="EMBL" id="TDQ32407.1"/>
    </source>
</evidence>
<dbReference type="PANTHER" id="PTHR33608:SF7">
    <property type="entry name" value="DUF58 DOMAIN-CONTAINING PROTEIN"/>
    <property type="match status" value="1"/>
</dbReference>
<dbReference type="InterPro" id="IPR002881">
    <property type="entry name" value="DUF58"/>
</dbReference>